<feature type="transmembrane region" description="Helical" evidence="2">
    <location>
        <begin position="290"/>
        <end position="312"/>
    </location>
</feature>
<dbReference type="AlphaFoldDB" id="A0A7Z7NFK8"/>
<proteinExistence type="predicted"/>
<feature type="transmembrane region" description="Helical" evidence="2">
    <location>
        <begin position="114"/>
        <end position="147"/>
    </location>
</feature>
<reference evidence="3 4" key="1">
    <citation type="submission" date="2017-10" db="EMBL/GenBank/DDBJ databases">
        <authorList>
            <person name="Regsiter A."/>
            <person name="William W."/>
        </authorList>
    </citation>
    <scope>NUCLEOTIDE SEQUENCE [LARGE SCALE GENOMIC DNA]</scope>
    <source>
        <strain evidence="3 4">CFBP6991</strain>
    </source>
</reference>
<organism evidence="3 4">
    <name type="scientific">Xanthomonas campestris pv. phaseoli</name>
    <dbReference type="NCBI Taxonomy" id="317013"/>
    <lineage>
        <taxon>Bacteria</taxon>
        <taxon>Pseudomonadati</taxon>
        <taxon>Pseudomonadota</taxon>
        <taxon>Gammaproteobacteria</taxon>
        <taxon>Lysobacterales</taxon>
        <taxon>Lysobacteraceae</taxon>
        <taxon>Xanthomonas</taxon>
    </lineage>
</organism>
<name>A0A7Z7NFK8_XANCH</name>
<gene>
    <name evidence="3" type="ORF">XFF6991_120065</name>
</gene>
<dbReference type="EMBL" id="OCZC01000019">
    <property type="protein sequence ID" value="SOO22198.1"/>
    <property type="molecule type" value="Genomic_DNA"/>
</dbReference>
<feature type="transmembrane region" description="Helical" evidence="2">
    <location>
        <begin position="206"/>
        <end position="225"/>
    </location>
</feature>
<feature type="transmembrane region" description="Helical" evidence="2">
    <location>
        <begin position="83"/>
        <end position="102"/>
    </location>
</feature>
<accession>A0A7Z7NFK8</accession>
<evidence type="ECO:0000256" key="1">
    <source>
        <dbReference type="SAM" id="MobiDB-lite"/>
    </source>
</evidence>
<protein>
    <recommendedName>
        <fullName evidence="5">Transmembrane protein</fullName>
    </recommendedName>
</protein>
<keyword evidence="2" id="KW-1133">Transmembrane helix</keyword>
<evidence type="ECO:0000313" key="4">
    <source>
        <dbReference type="Proteomes" id="UP000234345"/>
    </source>
</evidence>
<keyword evidence="2" id="KW-0812">Transmembrane</keyword>
<evidence type="ECO:0000313" key="3">
    <source>
        <dbReference type="EMBL" id="SOO22198.1"/>
    </source>
</evidence>
<dbReference type="Proteomes" id="UP000234345">
    <property type="component" value="Unassembled WGS sequence"/>
</dbReference>
<comment type="caution">
    <text evidence="3">The sequence shown here is derived from an EMBL/GenBank/DDBJ whole genome shotgun (WGS) entry which is preliminary data.</text>
</comment>
<sequence>MASASIRKTSAAPHSKSEPVAQRRESGLPAFLIAVVALSLLSQPLLVQSVATVPALVPDIGVPATGLLAWAVDLTLHRWNLPFQVWPCVAVAANALFLSLLWRDLAGVFGRGWASALTLLVGCNPLFLLPIAAGGSQAVGLLAFYGLCRTLRRLQVPVEAFTYLRIAGWLCILLCLDLQTLALSTMVAPWLLLVMPPQMLRKAPGSFYLVCYLPFAFLVGMWAYVNLVVFNAPWPTLSSVAQASHPLPLPLAGHADGWLPAVRWGVAAVVCFPVLALVARARSGALARGVVASTGTVICAAALSFAFGWAGFDTLLLLWVPAALLLRALHADQRGQAAGLLVLGLFGAIWAQPQGWGSWMRAAAPDEQALMQGEAVVMTAPVSLPLRALDAPTTQDVDVGQSAMAESAAVALAATATDHTAVPANPSAATVAPQDKNNASLRATACSRHAAPPNAEVSAACSSAF</sequence>
<keyword evidence="2" id="KW-0472">Membrane</keyword>
<evidence type="ECO:0008006" key="5">
    <source>
        <dbReference type="Google" id="ProtNLM"/>
    </source>
</evidence>
<evidence type="ECO:0000256" key="2">
    <source>
        <dbReference type="SAM" id="Phobius"/>
    </source>
</evidence>
<feature type="region of interest" description="Disordered" evidence="1">
    <location>
        <begin position="1"/>
        <end position="22"/>
    </location>
</feature>
<feature type="transmembrane region" description="Helical" evidence="2">
    <location>
        <begin position="167"/>
        <end position="194"/>
    </location>
</feature>